<organism evidence="2 3">
    <name type="scientific">Halorubellus litoreus</name>
    <dbReference type="NCBI Taxonomy" id="755308"/>
    <lineage>
        <taxon>Archaea</taxon>
        <taxon>Methanobacteriati</taxon>
        <taxon>Methanobacteriota</taxon>
        <taxon>Stenosarchaea group</taxon>
        <taxon>Halobacteria</taxon>
        <taxon>Halobacteriales</taxon>
        <taxon>Halorubellaceae</taxon>
        <taxon>Halorubellus</taxon>
    </lineage>
</organism>
<dbReference type="InterPro" id="IPR000182">
    <property type="entry name" value="GNAT_dom"/>
</dbReference>
<keyword evidence="2" id="KW-0012">Acyltransferase</keyword>
<proteinExistence type="predicted"/>
<comment type="caution">
    <text evidence="2">The sequence shown here is derived from an EMBL/GenBank/DDBJ whole genome shotgun (WGS) entry which is preliminary data.</text>
</comment>
<dbReference type="AlphaFoldDB" id="A0ABD5VHS4"/>
<dbReference type="Gene3D" id="3.40.630.30">
    <property type="match status" value="1"/>
</dbReference>
<name>A0ABD5VHS4_9EURY</name>
<evidence type="ECO:0000313" key="3">
    <source>
        <dbReference type="Proteomes" id="UP001596395"/>
    </source>
</evidence>
<dbReference type="InterPro" id="IPR016181">
    <property type="entry name" value="Acyl_CoA_acyltransferase"/>
</dbReference>
<dbReference type="EC" id="2.3.-.-" evidence="2"/>
<keyword evidence="3" id="KW-1185">Reference proteome</keyword>
<evidence type="ECO:0000313" key="2">
    <source>
        <dbReference type="EMBL" id="MFC6954413.1"/>
    </source>
</evidence>
<dbReference type="PROSITE" id="PS51186">
    <property type="entry name" value="GNAT"/>
    <property type="match status" value="1"/>
</dbReference>
<dbReference type="PANTHER" id="PTHR43072:SF52">
    <property type="entry name" value="GCN5-RELATED N-ACETYLTRANSFERASE"/>
    <property type="match status" value="1"/>
</dbReference>
<keyword evidence="2" id="KW-0808">Transferase</keyword>
<gene>
    <name evidence="2" type="ORF">ACFQGB_16235</name>
</gene>
<evidence type="ECO:0000259" key="1">
    <source>
        <dbReference type="PROSITE" id="PS51186"/>
    </source>
</evidence>
<dbReference type="CDD" id="cd04301">
    <property type="entry name" value="NAT_SF"/>
    <property type="match status" value="1"/>
</dbReference>
<dbReference type="PANTHER" id="PTHR43072">
    <property type="entry name" value="N-ACETYLTRANSFERASE"/>
    <property type="match status" value="1"/>
</dbReference>
<feature type="domain" description="N-acetyltransferase" evidence="1">
    <location>
        <begin position="83"/>
        <end position="241"/>
    </location>
</feature>
<sequence>MELTGKLEFDHADREAIYDYVESHGTVRYEKLRKSVGLDERAFGHHIAILKRNGVLEEADRDHLRIAYESGAEEEYESGEVAFTIRQAREEDLTGLVGAMRRTVEGGDYVEAESVAHILEEEGVLLRRNELETRMFFVACVDNEVVGWVHIDHPEVEKLSHTAELTVGVLEEYREHGIGSHLLERGVEWAASRGYERLYNSVPATNEGAIEFLEGQGWQTEAVRDDHYKIDDAYVDEVMMAKHLV</sequence>
<dbReference type="Proteomes" id="UP001596395">
    <property type="component" value="Unassembled WGS sequence"/>
</dbReference>
<dbReference type="Pfam" id="PF00583">
    <property type="entry name" value="Acetyltransf_1"/>
    <property type="match status" value="1"/>
</dbReference>
<dbReference type="GO" id="GO:0016746">
    <property type="term" value="F:acyltransferase activity"/>
    <property type="evidence" value="ECO:0007669"/>
    <property type="project" value="UniProtKB-KW"/>
</dbReference>
<dbReference type="EMBL" id="JBHSXN010000003">
    <property type="protein sequence ID" value="MFC6954413.1"/>
    <property type="molecule type" value="Genomic_DNA"/>
</dbReference>
<accession>A0ABD5VHS4</accession>
<protein>
    <submittedName>
        <fullName evidence="2">GNAT family N-acetyltransferase</fullName>
        <ecNumber evidence="2">2.3.-.-</ecNumber>
    </submittedName>
</protein>
<reference evidence="2 3" key="1">
    <citation type="journal article" date="2019" name="Int. J. Syst. Evol. Microbiol.">
        <title>The Global Catalogue of Microorganisms (GCM) 10K type strain sequencing project: providing services to taxonomists for standard genome sequencing and annotation.</title>
        <authorList>
            <consortium name="The Broad Institute Genomics Platform"/>
            <consortium name="The Broad Institute Genome Sequencing Center for Infectious Disease"/>
            <person name="Wu L."/>
            <person name="Ma J."/>
        </authorList>
    </citation>
    <scope>NUCLEOTIDE SEQUENCE [LARGE SCALE GENOMIC DNA]</scope>
    <source>
        <strain evidence="2 3">GX26</strain>
    </source>
</reference>
<dbReference type="RefSeq" id="WP_336351362.1">
    <property type="nucleotide sequence ID" value="NZ_JAZAQL010000003.1"/>
</dbReference>
<dbReference type="SUPFAM" id="SSF55729">
    <property type="entry name" value="Acyl-CoA N-acyltransferases (Nat)"/>
    <property type="match status" value="1"/>
</dbReference>